<dbReference type="PANTHER" id="PTHR37305:SF1">
    <property type="entry name" value="MEMBRANE PROTEIN"/>
    <property type="match status" value="1"/>
</dbReference>
<sequence length="292" mass="31561">MKGLIHSELLKFFTLRMWWISALVLAGSAAIASAWHAWQFTMYTGSFEHYMSAYTIPMEDFSADTLAQLRANYESLGTPDNLGVTMYNSGQSIALLVVALLGVLIVTGEHQYRTLTSTFLFEPRRDRVIAAKLVTVVLIASGMWLVTKVISLGIGAVALSAQGVGTQLDNPSVVGAVMLNLLAFNLWAIFGFALGVLVQRQTAAIVTLAIVYFLTSVVVLVVFNVLHDLGYTGQWVSNLPVVFPGVASEVMVKPVDLRPTLPDQWVGGVVLGGYAVVAGTLGTLLLKRRDVV</sequence>
<dbReference type="RefSeq" id="WP_213171259.1">
    <property type="nucleotide sequence ID" value="NZ_CP070496.1"/>
</dbReference>
<dbReference type="Proteomes" id="UP000662939">
    <property type="component" value="Chromosome"/>
</dbReference>
<dbReference type="KEGG" id="nav:JQS30_16115"/>
<feature type="transmembrane region" description="Helical" evidence="1">
    <location>
        <begin position="173"/>
        <end position="198"/>
    </location>
</feature>
<keyword evidence="1" id="KW-0812">Transmembrane</keyword>
<feature type="transmembrane region" description="Helical" evidence="1">
    <location>
        <begin position="129"/>
        <end position="161"/>
    </location>
</feature>
<accession>A0A895XQ56</accession>
<feature type="transmembrane region" description="Helical" evidence="1">
    <location>
        <begin position="12"/>
        <end position="38"/>
    </location>
</feature>
<keyword evidence="1" id="KW-1133">Transmembrane helix</keyword>
<evidence type="ECO:0000313" key="3">
    <source>
        <dbReference type="Proteomes" id="UP000662939"/>
    </source>
</evidence>
<feature type="transmembrane region" description="Helical" evidence="1">
    <location>
        <begin position="265"/>
        <end position="286"/>
    </location>
</feature>
<keyword evidence="1" id="KW-0472">Membrane</keyword>
<evidence type="ECO:0000313" key="2">
    <source>
        <dbReference type="EMBL" id="QSB05255.1"/>
    </source>
</evidence>
<keyword evidence="3" id="KW-1185">Reference proteome</keyword>
<evidence type="ECO:0000256" key="1">
    <source>
        <dbReference type="SAM" id="Phobius"/>
    </source>
</evidence>
<dbReference type="EMBL" id="CP070496">
    <property type="protein sequence ID" value="QSB05255.1"/>
    <property type="molecule type" value="Genomic_DNA"/>
</dbReference>
<feature type="transmembrane region" description="Helical" evidence="1">
    <location>
        <begin position="205"/>
        <end position="226"/>
    </location>
</feature>
<reference evidence="2" key="1">
    <citation type="submission" date="2021-02" db="EMBL/GenBank/DDBJ databases">
        <title>Natronoglycomyces albus gen. nov., sp. nov, a haloalkaliphilic actinobacterium from a soda solonchak soil.</title>
        <authorList>
            <person name="Sorokin D.Y."/>
            <person name="Khijniak T.V."/>
            <person name="Zakharycheva A.P."/>
            <person name="Boueva O.V."/>
            <person name="Ariskina E.V."/>
            <person name="Hahnke R.L."/>
            <person name="Bunk B."/>
            <person name="Sproer C."/>
            <person name="Schumann P."/>
            <person name="Evtushenko L.I."/>
            <person name="Kublanov I.V."/>
        </authorList>
    </citation>
    <scope>NUCLEOTIDE SEQUENCE</scope>
    <source>
        <strain evidence="2">DSM 106290</strain>
    </source>
</reference>
<organism evidence="2 3">
    <name type="scientific">Natronoglycomyces albus</name>
    <dbReference type="NCBI Taxonomy" id="2811108"/>
    <lineage>
        <taxon>Bacteria</taxon>
        <taxon>Bacillati</taxon>
        <taxon>Actinomycetota</taxon>
        <taxon>Actinomycetes</taxon>
        <taxon>Glycomycetales</taxon>
        <taxon>Glycomycetaceae</taxon>
        <taxon>Natronoglycomyces</taxon>
    </lineage>
</organism>
<dbReference type="PANTHER" id="PTHR37305">
    <property type="entry name" value="INTEGRAL MEMBRANE PROTEIN-RELATED"/>
    <property type="match status" value="1"/>
</dbReference>
<protein>
    <submittedName>
        <fullName evidence="2">ABC transporter permease subunit</fullName>
    </submittedName>
</protein>
<feature type="transmembrane region" description="Helical" evidence="1">
    <location>
        <begin position="89"/>
        <end position="108"/>
    </location>
</feature>
<proteinExistence type="predicted"/>
<dbReference type="AlphaFoldDB" id="A0A895XQ56"/>
<gene>
    <name evidence="2" type="ORF">JQS30_16115</name>
</gene>
<name>A0A895XQ56_9ACTN</name>